<feature type="compositionally biased region" description="Gly residues" evidence="3">
    <location>
        <begin position="1402"/>
        <end position="1414"/>
    </location>
</feature>
<sequence length="1499" mass="155443">MVKIADRSVSVRLRLKIKEFEVGANGVKKNLTGLNKKFAETAGFAQGFRRKLEDATKKLPKIEIDANSKPADIKLAELRSKLEALSKKEIGVDIDASQALVEMAALQRELEAVEHGASFDVKADVGNALADLNAINREVQRLDGQKVEIDIEADRTFADRLRAQVEMAARSLPKIELDANSTSAQAKITELRAALVGLADKRIGVDLDSAAAMAQIAALERELAALTKSNDIDVRVNAGSALAELRAISAEVNRVDGKTARVNVNADVGGALMAISLVGAALASLPAVTTIAVGVGALAGAFTAAGAGAAGFAAVAVPSLGRINEALKQQESAAGGAGGATKSAAQSAAEAASRALQLEQAERRVTDAQKGVKAAQEDLTRARQDAKRAIEDYALSVKDAALAEEDAALSVEEARVRLAEVQADPKATDLERQRAELNYRQAVQRLEDQRVRTKRLQEDKAAADKKGIEGSDQVRSAQDKLIKAQADLAEAQKQLTVLQLQQRAAMQQAGGAAGGAASKFAELSKAEQALAKDIKKFQDSYVAWQRSLQPDVFPVIRSGLDLLNTGMKTGTPLIKASAGAFKQLIDQTNKGLQSEQWTSFFDDLTEKAPRAIEGLGASAGNVAGGLAGVIQAFLPYTDDLMTFLEDATQGFENWGQSLKGSPEFEAFVRYVQEQGPKVGEVLGNIAEFVGKILSVGAGAAPGVLDFLVNLSEKLASMDPGQIEAVATGVGLIFAAAKLGATLKLGAFVLLADVLSKMSPGQIQALAVAIAATVAAVKGYQAISGAAEWWHSLSGSLDKAGASADTAKGKLGGLKGVITSGGGMAAIVAGAAIAVDQLSDNLGGLNPDVELLAQRMTDLSAKGQPTAQMLNTFGSNLDTLAADMSRSTTWFAPTVGQFESLGDTVKRLNSDNPFMELGNNIAGLTDSFYTMDTGRQRLENFDKTLTQMVQSGNSQEAARLVAELGKQSGLTGTDVDKLRALLPGYSQAVKAAGSASTEAASGVDQAKQRLDGFNQSLTTFSSRTDALQALQNMKTAYNEAEKAIEAASGKLQVNTRMTDEQRNAVVLAREKFAAYIESVRVAADGAQTLSGRTTDGTRTILEQLPQLSALAGKNQEAREQILKLAEAYGISREDANKAMTSAKGLRDMLAQLKSKEIEINANTEKAKQALRDLLNMYIKPLEIPVSIRKPQAAGGLFPYAAGGFVAAASGMQVRPQPPQVVGKPTVLYGEGSSGQGATEAFIPYEAKFRDRAVALLGQVANDFGLTLNNQRAAENLSALSVTIDSSGLQIASGLEATMGALQSTMGQAGSLTSTIGKVGSSADQLNASWIAGSQVVNGAVSLVGQSVSGAADSMSASIGDLASTVDALSVAISQAEAGASGSKPTAKGKSGKGGSTSSSKGGMVAGSGPSQGGLIEGHTSSGYSTGSSGLSNYSRMSAPQQMSPGQIAAFSGSSAGAGGAPSGGTTVVNKTVTLTGTTIRETVDADVVTAKIGMVLDSRG</sequence>
<feature type="compositionally biased region" description="Low complexity" evidence="3">
    <location>
        <begin position="1376"/>
        <end position="1387"/>
    </location>
</feature>
<reference evidence="5" key="1">
    <citation type="journal article" date="2019" name="Int. J. Syst. Evol. Microbiol.">
        <title>The Global Catalogue of Microorganisms (GCM) 10K type strain sequencing project: providing services to taxonomists for standard genome sequencing and annotation.</title>
        <authorList>
            <consortium name="The Broad Institute Genomics Platform"/>
            <consortium name="The Broad Institute Genome Sequencing Center for Infectious Disease"/>
            <person name="Wu L."/>
            <person name="Ma J."/>
        </authorList>
    </citation>
    <scope>NUCLEOTIDE SEQUENCE [LARGE SCALE GENOMIC DNA]</scope>
    <source>
        <strain evidence="5">TBRC 1276</strain>
    </source>
</reference>
<evidence type="ECO:0008006" key="6">
    <source>
        <dbReference type="Google" id="ProtNLM"/>
    </source>
</evidence>
<dbReference type="RefSeq" id="WP_379526786.1">
    <property type="nucleotide sequence ID" value="NZ_JBHSBI010000002.1"/>
</dbReference>
<keyword evidence="1 2" id="KW-0175">Coiled coil</keyword>
<evidence type="ECO:0000256" key="1">
    <source>
        <dbReference type="ARBA" id="ARBA00023054"/>
    </source>
</evidence>
<evidence type="ECO:0000256" key="3">
    <source>
        <dbReference type="SAM" id="MobiDB-lite"/>
    </source>
</evidence>
<feature type="coiled-coil region" evidence="2">
    <location>
        <begin position="358"/>
        <end position="392"/>
    </location>
</feature>
<feature type="coiled-coil region" evidence="2">
    <location>
        <begin position="432"/>
        <end position="508"/>
    </location>
</feature>
<dbReference type="PANTHER" id="PTHR32083:SF48">
    <property type="entry name" value="TRANS-GOLGI NETWORK-LOCALIZED SYP41-INTERACTING PROTEIN 1"/>
    <property type="match status" value="1"/>
</dbReference>
<evidence type="ECO:0000313" key="4">
    <source>
        <dbReference type="EMBL" id="MFC4006647.1"/>
    </source>
</evidence>
<dbReference type="EMBL" id="JBHSBI010000002">
    <property type="protein sequence ID" value="MFC4006647.1"/>
    <property type="molecule type" value="Genomic_DNA"/>
</dbReference>
<feature type="compositionally biased region" description="Low complexity" evidence="3">
    <location>
        <begin position="1416"/>
        <end position="1433"/>
    </location>
</feature>
<comment type="caution">
    <text evidence="4">The sequence shown here is derived from an EMBL/GenBank/DDBJ whole genome shotgun (WGS) entry which is preliminary data.</text>
</comment>
<organism evidence="4 5">
    <name type="scientific">Nonomuraea purpurea</name>
    <dbReference type="NCBI Taxonomy" id="1849276"/>
    <lineage>
        <taxon>Bacteria</taxon>
        <taxon>Bacillati</taxon>
        <taxon>Actinomycetota</taxon>
        <taxon>Actinomycetes</taxon>
        <taxon>Streptosporangiales</taxon>
        <taxon>Streptosporangiaceae</taxon>
        <taxon>Nonomuraea</taxon>
    </lineage>
</organism>
<evidence type="ECO:0000313" key="5">
    <source>
        <dbReference type="Proteomes" id="UP001595851"/>
    </source>
</evidence>
<dbReference type="PANTHER" id="PTHR32083">
    <property type="entry name" value="CILIA AND FLAGELLA-ASSOCIATED PROTEIN 58-RELATED"/>
    <property type="match status" value="1"/>
</dbReference>
<protein>
    <recommendedName>
        <fullName evidence="6">Tape measure protein</fullName>
    </recommendedName>
</protein>
<feature type="compositionally biased region" description="Polar residues" evidence="3">
    <location>
        <begin position="1434"/>
        <end position="1443"/>
    </location>
</feature>
<feature type="coiled-coil region" evidence="2">
    <location>
        <begin position="1022"/>
        <end position="1049"/>
    </location>
</feature>
<feature type="region of interest" description="Disordered" evidence="3">
    <location>
        <begin position="1375"/>
        <end position="1465"/>
    </location>
</feature>
<proteinExistence type="predicted"/>
<accession>A0ABV8FY15</accession>
<evidence type="ECO:0000256" key="2">
    <source>
        <dbReference type="SAM" id="Coils"/>
    </source>
</evidence>
<gene>
    <name evidence="4" type="ORF">ACFOY2_05405</name>
</gene>
<name>A0ABV8FY15_9ACTN</name>
<dbReference type="Proteomes" id="UP001595851">
    <property type="component" value="Unassembled WGS sequence"/>
</dbReference>
<keyword evidence="5" id="KW-1185">Reference proteome</keyword>